<dbReference type="GeneID" id="87827713"/>
<accession>A0AAN6U9M1</accession>
<reference evidence="1" key="1">
    <citation type="journal article" date="2023" name="Mol. Phylogenet. Evol.">
        <title>Genome-scale phylogeny and comparative genomics of the fungal order Sordariales.</title>
        <authorList>
            <person name="Hensen N."/>
            <person name="Bonometti L."/>
            <person name="Westerberg I."/>
            <person name="Brannstrom I.O."/>
            <person name="Guillou S."/>
            <person name="Cros-Aarteil S."/>
            <person name="Calhoun S."/>
            <person name="Haridas S."/>
            <person name="Kuo A."/>
            <person name="Mondo S."/>
            <person name="Pangilinan J."/>
            <person name="Riley R."/>
            <person name="LaButti K."/>
            <person name="Andreopoulos B."/>
            <person name="Lipzen A."/>
            <person name="Chen C."/>
            <person name="Yan M."/>
            <person name="Daum C."/>
            <person name="Ng V."/>
            <person name="Clum A."/>
            <person name="Steindorff A."/>
            <person name="Ohm R.A."/>
            <person name="Martin F."/>
            <person name="Silar P."/>
            <person name="Natvig D.O."/>
            <person name="Lalanne C."/>
            <person name="Gautier V."/>
            <person name="Ament-Velasquez S.L."/>
            <person name="Kruys A."/>
            <person name="Hutchinson M.I."/>
            <person name="Powell A.J."/>
            <person name="Barry K."/>
            <person name="Miller A.N."/>
            <person name="Grigoriev I.V."/>
            <person name="Debuchy R."/>
            <person name="Gladieux P."/>
            <person name="Hiltunen Thoren M."/>
            <person name="Johannesson H."/>
        </authorList>
    </citation>
    <scope>NUCLEOTIDE SEQUENCE</scope>
    <source>
        <strain evidence="1">CBS 731.68</strain>
    </source>
</reference>
<organism evidence="1 2">
    <name type="scientific">Parathielavia appendiculata</name>
    <dbReference type="NCBI Taxonomy" id="2587402"/>
    <lineage>
        <taxon>Eukaryota</taxon>
        <taxon>Fungi</taxon>
        <taxon>Dikarya</taxon>
        <taxon>Ascomycota</taxon>
        <taxon>Pezizomycotina</taxon>
        <taxon>Sordariomycetes</taxon>
        <taxon>Sordariomycetidae</taxon>
        <taxon>Sordariales</taxon>
        <taxon>Chaetomiaceae</taxon>
        <taxon>Parathielavia</taxon>
    </lineage>
</organism>
<keyword evidence="2" id="KW-1185">Reference proteome</keyword>
<dbReference type="Proteomes" id="UP001302602">
    <property type="component" value="Unassembled WGS sequence"/>
</dbReference>
<evidence type="ECO:0000313" key="2">
    <source>
        <dbReference type="Proteomes" id="UP001302602"/>
    </source>
</evidence>
<dbReference type="RefSeq" id="XP_062652769.1">
    <property type="nucleotide sequence ID" value="XM_062790944.1"/>
</dbReference>
<evidence type="ECO:0000313" key="1">
    <source>
        <dbReference type="EMBL" id="KAK4128998.1"/>
    </source>
</evidence>
<protein>
    <submittedName>
        <fullName evidence="1">Uncharacterized protein</fullName>
    </submittedName>
</protein>
<proteinExistence type="predicted"/>
<reference evidence="1" key="2">
    <citation type="submission" date="2023-05" db="EMBL/GenBank/DDBJ databases">
        <authorList>
            <consortium name="Lawrence Berkeley National Laboratory"/>
            <person name="Steindorff A."/>
            <person name="Hensen N."/>
            <person name="Bonometti L."/>
            <person name="Westerberg I."/>
            <person name="Brannstrom I.O."/>
            <person name="Guillou S."/>
            <person name="Cros-Aarteil S."/>
            <person name="Calhoun S."/>
            <person name="Haridas S."/>
            <person name="Kuo A."/>
            <person name="Mondo S."/>
            <person name="Pangilinan J."/>
            <person name="Riley R."/>
            <person name="Labutti K."/>
            <person name="Andreopoulos B."/>
            <person name="Lipzen A."/>
            <person name="Chen C."/>
            <person name="Yanf M."/>
            <person name="Daum C."/>
            <person name="Ng V."/>
            <person name="Clum A."/>
            <person name="Ohm R."/>
            <person name="Martin F."/>
            <person name="Silar P."/>
            <person name="Natvig D."/>
            <person name="Lalanne C."/>
            <person name="Gautier V."/>
            <person name="Ament-Velasquez S.L."/>
            <person name="Kruys A."/>
            <person name="Hutchinson M.I."/>
            <person name="Powell A.J."/>
            <person name="Barry K."/>
            <person name="Miller A.N."/>
            <person name="Grigoriev I.V."/>
            <person name="Debuchy R."/>
            <person name="Gladieux P."/>
            <person name="Thoren M.H."/>
            <person name="Johannesson H."/>
        </authorList>
    </citation>
    <scope>NUCLEOTIDE SEQUENCE</scope>
    <source>
        <strain evidence="1">CBS 731.68</strain>
    </source>
</reference>
<comment type="caution">
    <text evidence="1">The sequence shown here is derived from an EMBL/GenBank/DDBJ whole genome shotgun (WGS) entry which is preliminary data.</text>
</comment>
<name>A0AAN6U9M1_9PEZI</name>
<gene>
    <name evidence="1" type="ORF">N657DRAFT_629991</name>
</gene>
<dbReference type="EMBL" id="MU853223">
    <property type="protein sequence ID" value="KAK4128998.1"/>
    <property type="molecule type" value="Genomic_DNA"/>
</dbReference>
<dbReference type="AlphaFoldDB" id="A0AAN6U9M1"/>
<sequence>MFSSLMKQLSCFINTTTQGKVLVTGAARVTATSSNNRCPRVAKYYRLMCSLEWIAHRLAPSVHNFKFFVQFADDLSQRADRSVSELENGVLSRLNRNGCRQSPQKMHLRTREWGQDPVKLFANMYELNEAICHNFATTMLLDMTSLDGQIAMSRPAKQP</sequence>